<gene>
    <name evidence="1" type="ORF">LCGC14_1655420</name>
</gene>
<proteinExistence type="predicted"/>
<dbReference type="EMBL" id="LAZR01013980">
    <property type="protein sequence ID" value="KKM19467.1"/>
    <property type="molecule type" value="Genomic_DNA"/>
</dbReference>
<protein>
    <submittedName>
        <fullName evidence="1">Uncharacterized protein</fullName>
    </submittedName>
</protein>
<evidence type="ECO:0000313" key="1">
    <source>
        <dbReference type="EMBL" id="KKM19467.1"/>
    </source>
</evidence>
<sequence>MQNTQQFIEQHEDELFDVMSEVRDSEDGLEDAVCKFVQEMGADVDTYEITLYLARGVLHNYYDDGGDGGLIMVGFFEEVGHDGYNCMYEFDDKGGNTRAVVETSDFVRYAMQQTAVQLSMDISDLEAYEYEQNNK</sequence>
<accession>A0A0F9HW97</accession>
<reference evidence="1" key="1">
    <citation type="journal article" date="2015" name="Nature">
        <title>Complex archaea that bridge the gap between prokaryotes and eukaryotes.</title>
        <authorList>
            <person name="Spang A."/>
            <person name="Saw J.H."/>
            <person name="Jorgensen S.L."/>
            <person name="Zaremba-Niedzwiedzka K."/>
            <person name="Martijn J."/>
            <person name="Lind A.E."/>
            <person name="van Eijk R."/>
            <person name="Schleper C."/>
            <person name="Guy L."/>
            <person name="Ettema T.J."/>
        </authorList>
    </citation>
    <scope>NUCLEOTIDE SEQUENCE</scope>
</reference>
<organism evidence="1">
    <name type="scientific">marine sediment metagenome</name>
    <dbReference type="NCBI Taxonomy" id="412755"/>
    <lineage>
        <taxon>unclassified sequences</taxon>
        <taxon>metagenomes</taxon>
        <taxon>ecological metagenomes</taxon>
    </lineage>
</organism>
<dbReference type="AlphaFoldDB" id="A0A0F9HW97"/>
<name>A0A0F9HW97_9ZZZZ</name>
<comment type="caution">
    <text evidence="1">The sequence shown here is derived from an EMBL/GenBank/DDBJ whole genome shotgun (WGS) entry which is preliminary data.</text>
</comment>